<evidence type="ECO:0000313" key="1">
    <source>
        <dbReference type="EMBL" id="AZT89963.1"/>
    </source>
</evidence>
<reference evidence="1 2" key="1">
    <citation type="submission" date="2018-12" db="EMBL/GenBank/DDBJ databases">
        <title>Genome sequence from the cellulolytic species, Caldicellulosiruptor changbaiensis.</title>
        <authorList>
            <person name="Blumer-Schuette S.E."/>
            <person name="Mendoza C."/>
        </authorList>
    </citation>
    <scope>NUCLEOTIDE SEQUENCE [LARGE SCALE GENOMIC DNA]</scope>
    <source>
        <strain evidence="1 2">CBS-Z</strain>
    </source>
</reference>
<dbReference type="EMBL" id="CP034791">
    <property type="protein sequence ID" value="AZT89963.1"/>
    <property type="molecule type" value="Genomic_DNA"/>
</dbReference>
<protein>
    <recommendedName>
        <fullName evidence="3">BIG2 domain-containing protein</fullName>
    </recommendedName>
</protein>
<dbReference type="RefSeq" id="WP_127351524.1">
    <property type="nucleotide sequence ID" value="NZ_CP034791.1"/>
</dbReference>
<keyword evidence="2" id="KW-1185">Reference proteome</keyword>
<organism evidence="1 2">
    <name type="scientific">Caldicellulosiruptor changbaiensis</name>
    <dbReference type="NCBI Taxonomy" id="1222016"/>
    <lineage>
        <taxon>Bacteria</taxon>
        <taxon>Bacillati</taxon>
        <taxon>Bacillota</taxon>
        <taxon>Bacillota incertae sedis</taxon>
        <taxon>Caldicellulosiruptorales</taxon>
        <taxon>Caldicellulosiruptoraceae</taxon>
        <taxon>Caldicellulosiruptor</taxon>
    </lineage>
</organism>
<dbReference type="Proteomes" id="UP000282930">
    <property type="component" value="Chromosome"/>
</dbReference>
<dbReference type="Gene3D" id="2.60.40.1080">
    <property type="match status" value="1"/>
</dbReference>
<dbReference type="KEGG" id="ccha:ELD05_04460"/>
<dbReference type="AlphaFoldDB" id="A0A3T0D4K2"/>
<name>A0A3T0D4K2_9FIRM</name>
<evidence type="ECO:0008006" key="3">
    <source>
        <dbReference type="Google" id="ProtNLM"/>
    </source>
</evidence>
<gene>
    <name evidence="1" type="ORF">ELD05_04460</name>
</gene>
<evidence type="ECO:0000313" key="2">
    <source>
        <dbReference type="Proteomes" id="UP000282930"/>
    </source>
</evidence>
<sequence>MSTEVVNIDNTGESVFVDAIIKCKDGTLKNVSDVAKWESKNNDIAITYQGRILAINKGQTIGRVSFANYTKEIIVNVNK</sequence>
<proteinExistence type="predicted"/>
<accession>A0A3T0D4K2</accession>